<proteinExistence type="predicted"/>
<dbReference type="Proteomes" id="UP000245698">
    <property type="component" value="Unassembled WGS sequence"/>
</dbReference>
<keyword evidence="2" id="KW-1185">Reference proteome</keyword>
<evidence type="ECO:0000313" key="1">
    <source>
        <dbReference type="EMBL" id="SJM34431.1"/>
    </source>
</evidence>
<dbReference type="EMBL" id="FUIG01000052">
    <property type="protein sequence ID" value="SJM34431.1"/>
    <property type="molecule type" value="Genomic_DNA"/>
</dbReference>
<evidence type="ECO:0000313" key="2">
    <source>
        <dbReference type="Proteomes" id="UP000245698"/>
    </source>
</evidence>
<name>A0A2P9ATD4_9HYPH</name>
<dbReference type="AlphaFoldDB" id="A0A2P9ATD4"/>
<gene>
    <name evidence="1" type="ORF">BQ8482_430022</name>
</gene>
<sequence length="48" mass="5450">MRTEPDHFSYHGAPFPVMEWELRLLSAKGLLVSIAAMSGFREQTDLTL</sequence>
<accession>A0A2P9ATD4</accession>
<protein>
    <submittedName>
        <fullName evidence="1">Uncharacterized protein</fullName>
    </submittedName>
</protein>
<organism evidence="1 2">
    <name type="scientific">Mesorhizobium delmotii</name>
    <dbReference type="NCBI Taxonomy" id="1631247"/>
    <lineage>
        <taxon>Bacteria</taxon>
        <taxon>Pseudomonadati</taxon>
        <taxon>Pseudomonadota</taxon>
        <taxon>Alphaproteobacteria</taxon>
        <taxon>Hyphomicrobiales</taxon>
        <taxon>Phyllobacteriaceae</taxon>
        <taxon>Mesorhizobium</taxon>
    </lineage>
</organism>
<reference evidence="2" key="1">
    <citation type="submission" date="2016-12" db="EMBL/GenBank/DDBJ databases">
        <authorList>
            <person name="Brunel B."/>
        </authorList>
    </citation>
    <scope>NUCLEOTIDE SEQUENCE [LARGE SCALE GENOMIC DNA]</scope>
</reference>